<reference evidence="11 12" key="1">
    <citation type="journal article" date="2019" name="G3 (Bethesda)">
        <title>Sequencing of a Wild Apple (Malus baccata) Genome Unravels the Differences Between Cultivated and Wild Apple Species Regarding Disease Resistance and Cold Tolerance.</title>
        <authorList>
            <person name="Chen X."/>
        </authorList>
    </citation>
    <scope>NUCLEOTIDE SEQUENCE [LARGE SCALE GENOMIC DNA]</scope>
    <source>
        <strain evidence="12">cv. Shandingzi</strain>
        <tissue evidence="11">Leaves</tissue>
    </source>
</reference>
<dbReference type="Pfam" id="PF18052">
    <property type="entry name" value="Rx_N"/>
    <property type="match status" value="1"/>
</dbReference>
<dbReference type="Pfam" id="PF23559">
    <property type="entry name" value="WHD_DRP"/>
    <property type="match status" value="1"/>
</dbReference>
<evidence type="ECO:0000259" key="8">
    <source>
        <dbReference type="Pfam" id="PF23559"/>
    </source>
</evidence>
<dbReference type="InterPro" id="IPR041118">
    <property type="entry name" value="Rx_N"/>
</dbReference>
<dbReference type="SMART" id="SM00367">
    <property type="entry name" value="LRR_CC"/>
    <property type="match status" value="7"/>
</dbReference>
<evidence type="ECO:0000313" key="12">
    <source>
        <dbReference type="Proteomes" id="UP000315295"/>
    </source>
</evidence>
<accession>A0A540MCB5</accession>
<evidence type="ECO:0000256" key="1">
    <source>
        <dbReference type="ARBA" id="ARBA00022614"/>
    </source>
</evidence>
<dbReference type="InterPro" id="IPR002182">
    <property type="entry name" value="NB-ARC"/>
</dbReference>
<keyword evidence="5" id="KW-0067">ATP-binding</keyword>
<evidence type="ECO:0000256" key="4">
    <source>
        <dbReference type="ARBA" id="ARBA00022821"/>
    </source>
</evidence>
<dbReference type="Gene3D" id="1.10.10.10">
    <property type="entry name" value="Winged helix-like DNA-binding domain superfamily/Winged helix DNA-binding domain"/>
    <property type="match status" value="1"/>
</dbReference>
<feature type="domain" description="Disease resistance N-terminal" evidence="7">
    <location>
        <begin position="12"/>
        <end position="99"/>
    </location>
</feature>
<dbReference type="Gene3D" id="1.10.8.430">
    <property type="entry name" value="Helical domain of apoptotic protease-activating factors"/>
    <property type="match status" value="1"/>
</dbReference>
<evidence type="ECO:0000259" key="7">
    <source>
        <dbReference type="Pfam" id="PF18052"/>
    </source>
</evidence>
<dbReference type="SUPFAM" id="SSF52540">
    <property type="entry name" value="P-loop containing nucleoside triphosphate hydrolases"/>
    <property type="match status" value="1"/>
</dbReference>
<dbReference type="InterPro" id="IPR006553">
    <property type="entry name" value="Leu-rich_rpt_Cys-con_subtyp"/>
</dbReference>
<dbReference type="InterPro" id="IPR056789">
    <property type="entry name" value="LRR_R13L1-DRL21"/>
</dbReference>
<keyword evidence="3" id="KW-0547">Nucleotide-binding</keyword>
<dbReference type="GO" id="GO:0005524">
    <property type="term" value="F:ATP binding"/>
    <property type="evidence" value="ECO:0007669"/>
    <property type="project" value="UniProtKB-KW"/>
</dbReference>
<dbReference type="InterPro" id="IPR055414">
    <property type="entry name" value="LRR_R13L4/SHOC2-like"/>
</dbReference>
<dbReference type="CDD" id="cd14798">
    <property type="entry name" value="RX-CC_like"/>
    <property type="match status" value="1"/>
</dbReference>
<dbReference type="Gene3D" id="3.80.10.10">
    <property type="entry name" value="Ribonuclease Inhibitor"/>
    <property type="match status" value="5"/>
</dbReference>
<dbReference type="InterPro" id="IPR026906">
    <property type="entry name" value="LRR_5"/>
</dbReference>
<evidence type="ECO:0000259" key="6">
    <source>
        <dbReference type="Pfam" id="PF00931"/>
    </source>
</evidence>
<evidence type="ECO:0000256" key="2">
    <source>
        <dbReference type="ARBA" id="ARBA00022737"/>
    </source>
</evidence>
<gene>
    <name evidence="11" type="ORF">C1H46_018021</name>
</gene>
<evidence type="ECO:0000259" key="9">
    <source>
        <dbReference type="Pfam" id="PF23598"/>
    </source>
</evidence>
<dbReference type="InterPro" id="IPR027417">
    <property type="entry name" value="P-loop_NTPase"/>
</dbReference>
<dbReference type="Pfam" id="PF00931">
    <property type="entry name" value="NB-ARC"/>
    <property type="match status" value="1"/>
</dbReference>
<keyword evidence="12" id="KW-1185">Reference proteome</keyword>
<dbReference type="PANTHER" id="PTHR36766:SF70">
    <property type="entry name" value="DISEASE RESISTANCE PROTEIN RGA4"/>
    <property type="match status" value="1"/>
</dbReference>
<dbReference type="Gene3D" id="1.20.5.4130">
    <property type="match status" value="1"/>
</dbReference>
<name>A0A540MCB5_MALBA</name>
<feature type="domain" description="R13L1/DRL21-like LRR repeat region" evidence="10">
    <location>
        <begin position="1271"/>
        <end position="1329"/>
    </location>
</feature>
<keyword evidence="4" id="KW-0611">Plant defense</keyword>
<dbReference type="Pfam" id="PF25019">
    <property type="entry name" value="LRR_R13L1-DRL21"/>
    <property type="match status" value="1"/>
</dbReference>
<dbReference type="FunFam" id="3.40.50.300:FF:001091">
    <property type="entry name" value="Probable disease resistance protein At1g61300"/>
    <property type="match status" value="1"/>
</dbReference>
<feature type="domain" description="NB-ARC" evidence="6">
    <location>
        <begin position="176"/>
        <end position="350"/>
    </location>
</feature>
<dbReference type="InterPro" id="IPR058922">
    <property type="entry name" value="WHD_DRP"/>
</dbReference>
<protein>
    <submittedName>
        <fullName evidence="11">Uncharacterized protein</fullName>
    </submittedName>
</protein>
<comment type="caution">
    <text evidence="11">The sequence shown here is derived from an EMBL/GenBank/DDBJ whole genome shotgun (WGS) entry which is preliminary data.</text>
</comment>
<dbReference type="Pfam" id="PF13306">
    <property type="entry name" value="LRR_5"/>
    <property type="match status" value="2"/>
</dbReference>
<dbReference type="GO" id="GO:0043531">
    <property type="term" value="F:ADP binding"/>
    <property type="evidence" value="ECO:0007669"/>
    <property type="project" value="InterPro"/>
</dbReference>
<feature type="domain" description="Disease resistance R13L4/SHOC-2-like LRR" evidence="9">
    <location>
        <begin position="547"/>
        <end position="812"/>
    </location>
</feature>
<dbReference type="FunFam" id="1.10.10.10:FF:000322">
    <property type="entry name" value="Probable disease resistance protein At1g63360"/>
    <property type="match status" value="1"/>
</dbReference>
<dbReference type="GO" id="GO:0006952">
    <property type="term" value="P:defense response"/>
    <property type="evidence" value="ECO:0007669"/>
    <property type="project" value="UniProtKB-KW"/>
</dbReference>
<dbReference type="PRINTS" id="PR00364">
    <property type="entry name" value="DISEASERSIST"/>
</dbReference>
<dbReference type="PANTHER" id="PTHR36766">
    <property type="entry name" value="PLANT BROAD-SPECTRUM MILDEW RESISTANCE PROTEIN RPW8"/>
    <property type="match status" value="1"/>
</dbReference>
<evidence type="ECO:0000256" key="3">
    <source>
        <dbReference type="ARBA" id="ARBA00022741"/>
    </source>
</evidence>
<organism evidence="11 12">
    <name type="scientific">Malus baccata</name>
    <name type="common">Siberian crab apple</name>
    <name type="synonym">Pyrus baccata</name>
    <dbReference type="NCBI Taxonomy" id="106549"/>
    <lineage>
        <taxon>Eukaryota</taxon>
        <taxon>Viridiplantae</taxon>
        <taxon>Streptophyta</taxon>
        <taxon>Embryophyta</taxon>
        <taxon>Tracheophyta</taxon>
        <taxon>Spermatophyta</taxon>
        <taxon>Magnoliopsida</taxon>
        <taxon>eudicotyledons</taxon>
        <taxon>Gunneridae</taxon>
        <taxon>Pentapetalae</taxon>
        <taxon>rosids</taxon>
        <taxon>fabids</taxon>
        <taxon>Rosales</taxon>
        <taxon>Rosaceae</taxon>
        <taxon>Amygdaloideae</taxon>
        <taxon>Maleae</taxon>
        <taxon>Malus</taxon>
    </lineage>
</organism>
<keyword evidence="1" id="KW-0433">Leucine-rich repeat</keyword>
<keyword evidence="2" id="KW-0677">Repeat</keyword>
<proteinExistence type="predicted"/>
<feature type="domain" description="Disease resistance protein winged helix" evidence="8">
    <location>
        <begin position="435"/>
        <end position="505"/>
    </location>
</feature>
<dbReference type="EMBL" id="VIEB01000293">
    <property type="protein sequence ID" value="TQD96387.1"/>
    <property type="molecule type" value="Genomic_DNA"/>
</dbReference>
<dbReference type="InterPro" id="IPR042197">
    <property type="entry name" value="Apaf_helical"/>
</dbReference>
<dbReference type="InterPro" id="IPR032675">
    <property type="entry name" value="LRR_dom_sf"/>
</dbReference>
<evidence type="ECO:0000256" key="5">
    <source>
        <dbReference type="ARBA" id="ARBA00022840"/>
    </source>
</evidence>
<evidence type="ECO:0000313" key="11">
    <source>
        <dbReference type="EMBL" id="TQD96387.1"/>
    </source>
</evidence>
<dbReference type="InterPro" id="IPR036388">
    <property type="entry name" value="WH-like_DNA-bd_sf"/>
</dbReference>
<dbReference type="Gene3D" id="3.40.50.300">
    <property type="entry name" value="P-loop containing nucleotide triphosphate hydrolases"/>
    <property type="match status" value="1"/>
</dbReference>
<dbReference type="GO" id="GO:0051707">
    <property type="term" value="P:response to other organism"/>
    <property type="evidence" value="ECO:0007669"/>
    <property type="project" value="UniProtKB-ARBA"/>
</dbReference>
<dbReference type="SUPFAM" id="SSF52058">
    <property type="entry name" value="L domain-like"/>
    <property type="match status" value="3"/>
</dbReference>
<dbReference type="InterPro" id="IPR038005">
    <property type="entry name" value="RX-like_CC"/>
</dbReference>
<dbReference type="Pfam" id="PF23598">
    <property type="entry name" value="LRR_14"/>
    <property type="match status" value="1"/>
</dbReference>
<sequence>MAELVTFAAEGILTRVASLAEQEFSLLWGFKGEVARLRQSLSMIQAMLRDAAQHSQNRGESVQIWVKNLEEVAQAADQVLDEYEYEVLRRQVDLGNRMEKKVLNFFSHHNPIAFRHNMGRKIKKINASLANLRKEATGLGLVDTKTVDATSHDGIPDNRVTGSVFDPDEKYIVGREEAVSEIATTLINSRNNKENSISVMAIVGMGGLGKTTLAKSVYHHPEIGRFDTKIWICVSTPFNVMAILSGILEKIKPEKAGIKGKATICENLEEDLKGKRYLLVLDDVWNNDSHKWNDLMSCLSSVKDTKGSSILVTTRSARVASIVRPLSRYDLGKLSDDECWLILKDRAFPNGSAPMTEDQERMGREIAKKCAGVPLVAKVLGNVMCRKPSDEWQSIQKNKIWDLPEGEERIFLVLKLSFDELRSPSLKQCFAYCSMFVQDDIIYKEELIQLWMAQGLLQPSHNESMEDVGNGYFNNLLENSFFQDVEMKGNTVYRCKMHDLMHNLAEHVSKSQSKNLPEIRHEAKLSTSALHVIPKGGLNGEILGDILSTFEGLRVLKLWGAEISELPISIGKLKYLRYLDVSYTRITKLPKSIGKLYNLQTLKIKLIKYQVPRISFPNEVQNLINLRHFDFDRECEGYPIGIGRLTNLQSLSYFEVGKERGRGIEELAGLKQLKGRLSIFNLGRVRDGEEAKKAKLAEKTNLRELDFKWGNEQRSSINDEDVLEGLGPAHPKLELLGIDNFMGEKFASWMMGSPFPSLKRLAISSAWNLIEWMESAENIVLFPCLEELSLTNCDQLRSAPSHFPSLKKLEIDSMGSGMPIANISSNLTTLTSLTITSIKGLDCLPEGMLKNNKNLAYLEIADCPDLTCITTDDVFGCCASLQSLHIFRCDSLELIPDMHGLTSLRELTIKYCSKLTSIQFEQGLPSLCDLIIDNCPELSSLSSGLEYCTSLQDLTISDCEVLSSIAIHSLPSSLHSLKIDDCKSLESIPFEQGLPSLCELDILRCPQLSSLLSGLEYCTSLRHLTISDCKMLSSIGIHSLPPSLHSLKIDDCKSLESIQFEQGLPSLCDLIIDNCPELSSLSSGLEYCTSLQDLTISDCEMLSSIGIHSLPSSLHSLKIDDCKSLESIPFEQGLPSLCELDILRCPQLSSLLSGLEYCTSLRHLTIFDCKMLSSIGIHGLPPSLHSLGIYGFNSLESIPSLENLTHLRKLEIVDCDGLKNLPSGLKTLTSLKKLEIGGFWKELDSFPPFEVIPQLESLKLRGWPKLRSLPEKVQHLTSLAHLEIEDFDGMKALPEWLGNLASLQSLRIRSCMNLKYLPTAKAMKCLAKLGTVCIIICPVLVERCNKERGPEWHKISHIPNIDLDSREWSEWANGE</sequence>
<evidence type="ECO:0000259" key="10">
    <source>
        <dbReference type="Pfam" id="PF25019"/>
    </source>
</evidence>
<dbReference type="Proteomes" id="UP000315295">
    <property type="component" value="Unassembled WGS sequence"/>
</dbReference>